<feature type="transmembrane region" description="Helical" evidence="6">
    <location>
        <begin position="177"/>
        <end position="205"/>
    </location>
</feature>
<evidence type="ECO:0000256" key="1">
    <source>
        <dbReference type="ARBA" id="ARBA00004651"/>
    </source>
</evidence>
<evidence type="ECO:0000313" key="7">
    <source>
        <dbReference type="EMBL" id="SUB78781.1"/>
    </source>
</evidence>
<evidence type="ECO:0000256" key="5">
    <source>
        <dbReference type="ARBA" id="ARBA00023136"/>
    </source>
</evidence>
<organism evidence="7 8">
    <name type="scientific">Segatella buccae</name>
    <dbReference type="NCBI Taxonomy" id="28126"/>
    <lineage>
        <taxon>Bacteria</taxon>
        <taxon>Pseudomonadati</taxon>
        <taxon>Bacteroidota</taxon>
        <taxon>Bacteroidia</taxon>
        <taxon>Bacteroidales</taxon>
        <taxon>Prevotellaceae</taxon>
        <taxon>Segatella</taxon>
    </lineage>
</organism>
<sequence>MRKNHLFFVFLQQSLPFMSIPMRISKIKYFFSFGMWRMQPGDHSTPLRVAADLLRKVYLSLRFFIGRGHTDYAPSLSFSTLLAIVPVVAAVFAIAKGFGLAGYIEQWLHKALTSQPQVVDWIIQLSNSYLDHAKTGVVIGIGILVMLYSVMSLIYNIESAFDDIWQVKEKRSWNRVLLDYTSMLFLAPVVLILISGANIFVYGVVDSLQGYLLLGRITRLLIKVSPLVLTSAFFTLLYVFMPNTRVRFRSAVGPGILAGVAMTLLQLFYVHSQLFLSSYSAIYGSFAALPLFMLWLLISWYICLFCAELCYTNQNLDYYTYLVNTNDISQHNRLLMAAVVMGHVCRRFAVGGKPHTARSLKVATGYPMRVVADLLDELCRTNLLTVSMGPDGQRQPYYQPAATLTTMTLGKLTKELENAQQGNLRRMDIEPEKQLAAEIRTQIDRSRGDYLKALDGVMLKDLLPPEQ</sequence>
<dbReference type="GO" id="GO:0005886">
    <property type="term" value="C:plasma membrane"/>
    <property type="evidence" value="ECO:0007669"/>
    <property type="project" value="UniProtKB-SubCell"/>
</dbReference>
<gene>
    <name evidence="7" type="primary">yihY</name>
    <name evidence="7" type="ORF">NCTC13063_00026</name>
</gene>
<keyword evidence="2" id="KW-1003">Cell membrane</keyword>
<evidence type="ECO:0000256" key="2">
    <source>
        <dbReference type="ARBA" id="ARBA00022475"/>
    </source>
</evidence>
<name>A0AAQ1UFJ9_9BACT</name>
<dbReference type="Proteomes" id="UP000255283">
    <property type="component" value="Unassembled WGS sequence"/>
</dbReference>
<dbReference type="AlphaFoldDB" id="A0AAQ1UFJ9"/>
<evidence type="ECO:0000256" key="4">
    <source>
        <dbReference type="ARBA" id="ARBA00022989"/>
    </source>
</evidence>
<keyword evidence="4 6" id="KW-1133">Transmembrane helix</keyword>
<comment type="subcellular location">
    <subcellularLocation>
        <location evidence="1">Cell membrane</location>
        <topology evidence="1">Multi-pass membrane protein</topology>
    </subcellularLocation>
</comment>
<dbReference type="Pfam" id="PF03631">
    <property type="entry name" value="Virul_fac_BrkB"/>
    <property type="match status" value="1"/>
</dbReference>
<feature type="transmembrane region" description="Helical" evidence="6">
    <location>
        <begin position="81"/>
        <end position="104"/>
    </location>
</feature>
<evidence type="ECO:0000313" key="8">
    <source>
        <dbReference type="Proteomes" id="UP000255283"/>
    </source>
</evidence>
<accession>A0AAQ1UFJ9</accession>
<dbReference type="InterPro" id="IPR017039">
    <property type="entry name" value="Virul_fac_BrkB"/>
</dbReference>
<keyword evidence="3 6" id="KW-0812">Transmembrane</keyword>
<feature type="transmembrane region" description="Helical" evidence="6">
    <location>
        <begin position="252"/>
        <end position="270"/>
    </location>
</feature>
<evidence type="ECO:0000256" key="3">
    <source>
        <dbReference type="ARBA" id="ARBA00022692"/>
    </source>
</evidence>
<comment type="caution">
    <text evidence="7">The sequence shown here is derived from an EMBL/GenBank/DDBJ whole genome shotgun (WGS) entry which is preliminary data.</text>
</comment>
<dbReference type="EMBL" id="UGTJ01000001">
    <property type="protein sequence ID" value="SUB78781.1"/>
    <property type="molecule type" value="Genomic_DNA"/>
</dbReference>
<evidence type="ECO:0000256" key="6">
    <source>
        <dbReference type="SAM" id="Phobius"/>
    </source>
</evidence>
<feature type="transmembrane region" description="Helical" evidence="6">
    <location>
        <begin position="137"/>
        <end position="157"/>
    </location>
</feature>
<reference evidence="7 8" key="1">
    <citation type="submission" date="2018-06" db="EMBL/GenBank/DDBJ databases">
        <authorList>
            <consortium name="Pathogen Informatics"/>
            <person name="Doyle S."/>
        </authorList>
    </citation>
    <scope>NUCLEOTIDE SEQUENCE [LARGE SCALE GENOMIC DNA]</scope>
    <source>
        <strain evidence="7 8">NCTC13063</strain>
    </source>
</reference>
<proteinExistence type="predicted"/>
<dbReference type="PANTHER" id="PTHR30213:SF0">
    <property type="entry name" value="UPF0761 MEMBRANE PROTEIN YIHY"/>
    <property type="match status" value="1"/>
</dbReference>
<protein>
    <submittedName>
        <fullName evidence="7">YihY family inner membrane protein</fullName>
    </submittedName>
</protein>
<dbReference type="PANTHER" id="PTHR30213">
    <property type="entry name" value="INNER MEMBRANE PROTEIN YHJD"/>
    <property type="match status" value="1"/>
</dbReference>
<keyword evidence="5 6" id="KW-0472">Membrane</keyword>
<dbReference type="NCBIfam" id="TIGR00765">
    <property type="entry name" value="yihY_not_rbn"/>
    <property type="match status" value="1"/>
</dbReference>
<feature type="transmembrane region" description="Helical" evidence="6">
    <location>
        <begin position="217"/>
        <end position="240"/>
    </location>
</feature>
<feature type="transmembrane region" description="Helical" evidence="6">
    <location>
        <begin position="282"/>
        <end position="302"/>
    </location>
</feature>